<protein>
    <submittedName>
        <fullName evidence="1">Uncharacterized protein</fullName>
    </submittedName>
</protein>
<name>A0A6J5LKL7_9CAUD</name>
<evidence type="ECO:0000313" key="1">
    <source>
        <dbReference type="EMBL" id="CAB4132159.1"/>
    </source>
</evidence>
<dbReference type="EMBL" id="LR796258">
    <property type="protein sequence ID" value="CAB4132159.1"/>
    <property type="molecule type" value="Genomic_DNA"/>
</dbReference>
<proteinExistence type="predicted"/>
<sequence>MSEQRRHQRLIKVLREMGENPDIHPMWRAEAKTAADAIHELAGDLDALRRQGDDHT</sequence>
<accession>A0A6J5LKL7</accession>
<organism evidence="1">
    <name type="scientific">uncultured Caudovirales phage</name>
    <dbReference type="NCBI Taxonomy" id="2100421"/>
    <lineage>
        <taxon>Viruses</taxon>
        <taxon>Duplodnaviria</taxon>
        <taxon>Heunggongvirae</taxon>
        <taxon>Uroviricota</taxon>
        <taxon>Caudoviricetes</taxon>
        <taxon>Peduoviridae</taxon>
        <taxon>Maltschvirus</taxon>
        <taxon>Maltschvirus maltsch</taxon>
    </lineage>
</organism>
<reference evidence="1" key="1">
    <citation type="submission" date="2020-04" db="EMBL/GenBank/DDBJ databases">
        <authorList>
            <person name="Chiriac C."/>
            <person name="Salcher M."/>
            <person name="Ghai R."/>
            <person name="Kavagutti S V."/>
        </authorList>
    </citation>
    <scope>NUCLEOTIDE SEQUENCE</scope>
</reference>
<gene>
    <name evidence="1" type="ORF">UFOVP134_48</name>
</gene>